<sequence>WDDIKETIKPRWEQIHKLNIEPKKKSLLWCVLHNAIYTNKFFNIINIKNSPYCNLCKNKIETSSHIFYNCKRANDFWNLAKDFFNTIKKDNIEITIGKRDIIQGLESLKNTIPNHLVVLTLALWEIFRARAEANLTKSSPSGTQIFQRWKAILKRQIIRDWKKIPYKTNPWAKIETKWFAIEPEPWDLFKGTASTDFESWSTQEIPSPSFYSPENIKKYSIFSLPGQSNIAGVNLNNYTPKVGRMFIQKAETPLPTTQKIDLTFRNAPK</sequence>
<dbReference type="AlphaFoldDB" id="A0A2T9ZIY6"/>
<name>A0A2T9ZIY6_9FUNG</name>
<accession>A0A2T9ZIY6</accession>
<evidence type="ECO:0000313" key="3">
    <source>
        <dbReference type="Proteomes" id="UP000245609"/>
    </source>
</evidence>
<dbReference type="EMBL" id="MBFS01000113">
    <property type="protein sequence ID" value="PVV04530.1"/>
    <property type="molecule type" value="Genomic_DNA"/>
</dbReference>
<comment type="caution">
    <text evidence="2">The sequence shown here is derived from an EMBL/GenBank/DDBJ whole genome shotgun (WGS) entry which is preliminary data.</text>
</comment>
<organism evidence="2 3">
    <name type="scientific">Smittium megazygosporum</name>
    <dbReference type="NCBI Taxonomy" id="133381"/>
    <lineage>
        <taxon>Eukaryota</taxon>
        <taxon>Fungi</taxon>
        <taxon>Fungi incertae sedis</taxon>
        <taxon>Zoopagomycota</taxon>
        <taxon>Kickxellomycotina</taxon>
        <taxon>Harpellomycetes</taxon>
        <taxon>Harpellales</taxon>
        <taxon>Legeriomycetaceae</taxon>
        <taxon>Smittium</taxon>
    </lineage>
</organism>
<dbReference type="Pfam" id="PF13966">
    <property type="entry name" value="zf-RVT"/>
    <property type="match status" value="1"/>
</dbReference>
<reference evidence="2 3" key="1">
    <citation type="journal article" date="2018" name="MBio">
        <title>Comparative Genomics Reveals the Core Gene Toolbox for the Fungus-Insect Symbiosis.</title>
        <authorList>
            <person name="Wang Y."/>
            <person name="Stata M."/>
            <person name="Wang W."/>
            <person name="Stajich J.E."/>
            <person name="White M.M."/>
            <person name="Moncalvo J.M."/>
        </authorList>
    </citation>
    <scope>NUCLEOTIDE SEQUENCE [LARGE SCALE GENOMIC DNA]</scope>
    <source>
        <strain evidence="2 3">SC-DP-2</strain>
    </source>
</reference>
<keyword evidence="3" id="KW-1185">Reference proteome</keyword>
<evidence type="ECO:0000259" key="1">
    <source>
        <dbReference type="Pfam" id="PF13966"/>
    </source>
</evidence>
<gene>
    <name evidence="2" type="ORF">BB560_000968</name>
</gene>
<dbReference type="Proteomes" id="UP000245609">
    <property type="component" value="Unassembled WGS sequence"/>
</dbReference>
<dbReference type="InterPro" id="IPR026960">
    <property type="entry name" value="RVT-Znf"/>
</dbReference>
<feature type="domain" description="Reverse transcriptase zinc-binding" evidence="1">
    <location>
        <begin position="10"/>
        <end position="77"/>
    </location>
</feature>
<feature type="non-terminal residue" evidence="2">
    <location>
        <position position="1"/>
    </location>
</feature>
<evidence type="ECO:0000313" key="2">
    <source>
        <dbReference type="EMBL" id="PVV04530.1"/>
    </source>
</evidence>
<proteinExistence type="predicted"/>
<dbReference type="STRING" id="133381.A0A2T9ZIY6"/>
<dbReference type="OrthoDB" id="5522521at2759"/>
<protein>
    <recommendedName>
        <fullName evidence="1">Reverse transcriptase zinc-binding domain-containing protein</fullName>
    </recommendedName>
</protein>